<sequence length="151" mass="16344">MNVSLEANGFIDEILKLTELQEMKVAMKNNVLAGFFVGVTTLCGGLFFGPLGIAIGSTFGGCTASYVLRGTFKSVPQIIKEDLTPEQRKKLAASVQELCSTHNIQTALQLALYLKDDKALLLMVIQLIKTFLESELAVKTIESCTLPSSKA</sequence>
<dbReference type="RefSeq" id="XP_015598205.1">
    <property type="nucleotide sequence ID" value="XM_015742719.1"/>
</dbReference>
<feature type="transmembrane region" description="Helical" evidence="2">
    <location>
        <begin position="31"/>
        <end position="55"/>
    </location>
</feature>
<dbReference type="Proteomes" id="UP000694920">
    <property type="component" value="Unplaced"/>
</dbReference>
<dbReference type="PANTHER" id="PTHR31493">
    <property type="entry name" value="NAZO FAMILY MEMBER"/>
    <property type="match status" value="1"/>
</dbReference>
<reference evidence="4" key="1">
    <citation type="submission" date="2025-08" db="UniProtKB">
        <authorList>
            <consortium name="RefSeq"/>
        </authorList>
    </citation>
    <scope>IDENTIFICATION</scope>
</reference>
<dbReference type="InterPro" id="IPR033369">
    <property type="entry name" value="C19orf12"/>
</dbReference>
<protein>
    <submittedName>
        <fullName evidence="4">Protein C19orf12 homolog</fullName>
    </submittedName>
</protein>
<keyword evidence="2" id="KW-0472">Membrane</keyword>
<accession>A0AAJ7BZG5</accession>
<comment type="similarity">
    <text evidence="1">Belongs to the C19orf12 family.</text>
</comment>
<keyword evidence="2" id="KW-0812">Transmembrane</keyword>
<keyword evidence="3" id="KW-1185">Reference proteome</keyword>
<dbReference type="Pfam" id="PF20721">
    <property type="entry name" value="C19orf12"/>
    <property type="match status" value="1"/>
</dbReference>
<dbReference type="AlphaFoldDB" id="A0AAJ7BZG5"/>
<dbReference type="PANTHER" id="PTHR31493:SF1">
    <property type="entry name" value="PROTEIN C19ORF12"/>
    <property type="match status" value="1"/>
</dbReference>
<gene>
    <name evidence="4" type="primary">LOC107269165</name>
</gene>
<organism evidence="3 4">
    <name type="scientific">Cephus cinctus</name>
    <name type="common">Wheat stem sawfly</name>
    <dbReference type="NCBI Taxonomy" id="211228"/>
    <lineage>
        <taxon>Eukaryota</taxon>
        <taxon>Metazoa</taxon>
        <taxon>Ecdysozoa</taxon>
        <taxon>Arthropoda</taxon>
        <taxon>Hexapoda</taxon>
        <taxon>Insecta</taxon>
        <taxon>Pterygota</taxon>
        <taxon>Neoptera</taxon>
        <taxon>Endopterygota</taxon>
        <taxon>Hymenoptera</taxon>
        <taxon>Cephoidea</taxon>
        <taxon>Cephidae</taxon>
        <taxon>Cephus</taxon>
    </lineage>
</organism>
<proteinExistence type="inferred from homology"/>
<name>A0AAJ7BZG5_CEPCN</name>
<keyword evidence="2" id="KW-1133">Transmembrane helix</keyword>
<evidence type="ECO:0000256" key="1">
    <source>
        <dbReference type="ARBA" id="ARBA00029457"/>
    </source>
</evidence>
<evidence type="ECO:0000256" key="2">
    <source>
        <dbReference type="SAM" id="Phobius"/>
    </source>
</evidence>
<evidence type="ECO:0000313" key="3">
    <source>
        <dbReference type="Proteomes" id="UP000694920"/>
    </source>
</evidence>
<evidence type="ECO:0000313" key="4">
    <source>
        <dbReference type="RefSeq" id="XP_015598205.1"/>
    </source>
</evidence>
<dbReference type="GeneID" id="107269165"/>
<dbReference type="KEGG" id="ccin:107269165"/>